<evidence type="ECO:0000313" key="1">
    <source>
        <dbReference type="EMBL" id="BBY62977.1"/>
    </source>
</evidence>
<name>A0A7I7T113_9MYCO</name>
<accession>A0A7I7T113</accession>
<dbReference type="EMBL" id="AP022596">
    <property type="protein sequence ID" value="BBY62977.1"/>
    <property type="molecule type" value="Genomic_DNA"/>
</dbReference>
<reference evidence="1 2" key="1">
    <citation type="journal article" date="2019" name="Emerg. Microbes Infect.">
        <title>Comprehensive subspecies identification of 175 nontuberculous mycobacteria species based on 7547 genomic profiles.</title>
        <authorList>
            <person name="Matsumoto Y."/>
            <person name="Kinjo T."/>
            <person name="Motooka D."/>
            <person name="Nabeya D."/>
            <person name="Jung N."/>
            <person name="Uechi K."/>
            <person name="Horii T."/>
            <person name="Iida T."/>
            <person name="Fujita J."/>
            <person name="Nakamura S."/>
        </authorList>
    </citation>
    <scope>NUCLEOTIDE SEQUENCE [LARGE SCALE GENOMIC DNA]</scope>
    <source>
        <strain evidence="1 2">JCM 30396</strain>
    </source>
</reference>
<keyword evidence="2" id="KW-1185">Reference proteome</keyword>
<protein>
    <submittedName>
        <fullName evidence="1">Uncharacterized protein</fullName>
    </submittedName>
</protein>
<dbReference type="AlphaFoldDB" id="A0A7I7T113"/>
<sequence>MMFAERKARPPPIGNGQAIWCTASHNWRALGRRGQKPRLISVFNRFLHDNPRFTEILNNVDLEAACWSYAKQDNGVGRDQQSHPDRRENRRVALEAILRCA</sequence>
<gene>
    <name evidence="1" type="ORF">MHEL_12200</name>
</gene>
<dbReference type="Proteomes" id="UP000467148">
    <property type="component" value="Chromosome"/>
</dbReference>
<dbReference type="KEGG" id="mhev:MHEL_12200"/>
<organism evidence="1 2">
    <name type="scientific">Mycolicibacterium helvum</name>
    <dbReference type="NCBI Taxonomy" id="1534349"/>
    <lineage>
        <taxon>Bacteria</taxon>
        <taxon>Bacillati</taxon>
        <taxon>Actinomycetota</taxon>
        <taxon>Actinomycetes</taxon>
        <taxon>Mycobacteriales</taxon>
        <taxon>Mycobacteriaceae</taxon>
        <taxon>Mycolicibacterium</taxon>
    </lineage>
</organism>
<proteinExistence type="predicted"/>
<evidence type="ECO:0000313" key="2">
    <source>
        <dbReference type="Proteomes" id="UP000467148"/>
    </source>
</evidence>